<keyword evidence="8 11" id="KW-1133">Transmembrane helix</keyword>
<dbReference type="PROSITE" id="PS50893">
    <property type="entry name" value="ABC_TRANSPORTER_2"/>
    <property type="match status" value="2"/>
</dbReference>
<dbReference type="PROSITE" id="PS00211">
    <property type="entry name" value="ABC_TRANSPORTER_1"/>
    <property type="match status" value="2"/>
</dbReference>
<evidence type="ECO:0000256" key="5">
    <source>
        <dbReference type="ARBA" id="ARBA00022737"/>
    </source>
</evidence>
<feature type="transmembrane region" description="Helical" evidence="11">
    <location>
        <begin position="26"/>
        <end position="47"/>
    </location>
</feature>
<keyword evidence="4 11" id="KW-0812">Transmembrane</keyword>
<comment type="similarity">
    <text evidence="2">Belongs to the ABC transporter superfamily. ABCA family.</text>
</comment>
<reference evidence="13" key="2">
    <citation type="submission" date="2023-05" db="EMBL/GenBank/DDBJ databases">
        <authorList>
            <consortium name="Lawrence Berkeley National Laboratory"/>
            <person name="Steindorff A."/>
            <person name="Hensen N."/>
            <person name="Bonometti L."/>
            <person name="Westerberg I."/>
            <person name="Brannstrom I.O."/>
            <person name="Guillou S."/>
            <person name="Cros-Aarteil S."/>
            <person name="Calhoun S."/>
            <person name="Haridas S."/>
            <person name="Kuo A."/>
            <person name="Mondo S."/>
            <person name="Pangilinan J."/>
            <person name="Riley R."/>
            <person name="Labutti K."/>
            <person name="Andreopoulos B."/>
            <person name="Lipzen A."/>
            <person name="Chen C."/>
            <person name="Yanf M."/>
            <person name="Daum C."/>
            <person name="Ng V."/>
            <person name="Clum A."/>
            <person name="Ohm R."/>
            <person name="Martin F."/>
            <person name="Silar P."/>
            <person name="Natvig D."/>
            <person name="Lalanne C."/>
            <person name="Gautier V."/>
            <person name="Ament-Velasquez S.L."/>
            <person name="Kruys A."/>
            <person name="Hutchinson M.I."/>
            <person name="Powell A.J."/>
            <person name="Barry K."/>
            <person name="Miller A.N."/>
            <person name="Grigoriev I.V."/>
            <person name="Debuchy R."/>
            <person name="Gladieux P."/>
            <person name="Thoren M.H."/>
            <person name="Johannesson H."/>
        </authorList>
    </citation>
    <scope>NUCLEOTIDE SEQUENCE</scope>
    <source>
        <strain evidence="13">PSN293</strain>
    </source>
</reference>
<evidence type="ECO:0000256" key="4">
    <source>
        <dbReference type="ARBA" id="ARBA00022692"/>
    </source>
</evidence>
<dbReference type="Pfam" id="PF12698">
    <property type="entry name" value="ABC2_membrane_3"/>
    <property type="match status" value="2"/>
</dbReference>
<feature type="region of interest" description="Disordered" evidence="10">
    <location>
        <begin position="1206"/>
        <end position="1246"/>
    </location>
</feature>
<accession>A0AAN7BC05</accession>
<proteinExistence type="inferred from homology"/>
<comment type="caution">
    <text evidence="13">The sequence shown here is derived from an EMBL/GenBank/DDBJ whole genome shotgun (WGS) entry which is preliminary data.</text>
</comment>
<keyword evidence="5" id="KW-0677">Repeat</keyword>
<evidence type="ECO:0000256" key="3">
    <source>
        <dbReference type="ARBA" id="ARBA00022448"/>
    </source>
</evidence>
<feature type="transmembrane region" description="Helical" evidence="11">
    <location>
        <begin position="1024"/>
        <end position="1046"/>
    </location>
</feature>
<feature type="transmembrane region" description="Helical" evidence="11">
    <location>
        <begin position="1165"/>
        <end position="1189"/>
    </location>
</feature>
<feature type="transmembrane region" description="Helical" evidence="11">
    <location>
        <begin position="301"/>
        <end position="321"/>
    </location>
</feature>
<feature type="transmembrane region" description="Helical" evidence="11">
    <location>
        <begin position="213"/>
        <end position="236"/>
    </location>
</feature>
<evidence type="ECO:0000256" key="8">
    <source>
        <dbReference type="ARBA" id="ARBA00022989"/>
    </source>
</evidence>
<feature type="domain" description="ABC transporter" evidence="12">
    <location>
        <begin position="1264"/>
        <end position="1492"/>
    </location>
</feature>
<keyword evidence="3" id="KW-0813">Transport</keyword>
<dbReference type="InterPro" id="IPR017871">
    <property type="entry name" value="ABC_transporter-like_CS"/>
</dbReference>
<dbReference type="Gene3D" id="3.40.50.300">
    <property type="entry name" value="P-loop containing nucleotide triphosphate hydrolases"/>
    <property type="match status" value="2"/>
</dbReference>
<feature type="transmembrane region" description="Helical" evidence="11">
    <location>
        <begin position="368"/>
        <end position="387"/>
    </location>
</feature>
<dbReference type="InterPro" id="IPR027417">
    <property type="entry name" value="P-loop_NTPase"/>
</dbReference>
<dbReference type="CDD" id="cd03263">
    <property type="entry name" value="ABC_subfamily_A"/>
    <property type="match status" value="2"/>
</dbReference>
<feature type="transmembrane region" description="Helical" evidence="11">
    <location>
        <begin position="980"/>
        <end position="1003"/>
    </location>
</feature>
<feature type="transmembrane region" description="Helical" evidence="11">
    <location>
        <begin position="1124"/>
        <end position="1144"/>
    </location>
</feature>
<evidence type="ECO:0000313" key="14">
    <source>
        <dbReference type="Proteomes" id="UP001301769"/>
    </source>
</evidence>
<evidence type="ECO:0000256" key="11">
    <source>
        <dbReference type="SAM" id="Phobius"/>
    </source>
</evidence>
<dbReference type="InterPro" id="IPR003593">
    <property type="entry name" value="AAA+_ATPase"/>
</dbReference>
<dbReference type="SUPFAM" id="SSF52540">
    <property type="entry name" value="P-loop containing nucleoside triphosphate hydrolases"/>
    <property type="match status" value="2"/>
</dbReference>
<keyword evidence="14" id="KW-1185">Reference proteome</keyword>
<dbReference type="PANTHER" id="PTHR19229">
    <property type="entry name" value="ATP-BINDING CASSETTE TRANSPORTER SUBFAMILY A ABCA"/>
    <property type="match status" value="1"/>
</dbReference>
<keyword evidence="6" id="KW-0547">Nucleotide-binding</keyword>
<feature type="domain" description="ABC transporter" evidence="12">
    <location>
        <begin position="458"/>
        <end position="688"/>
    </location>
</feature>
<evidence type="ECO:0000256" key="7">
    <source>
        <dbReference type="ARBA" id="ARBA00022840"/>
    </source>
</evidence>
<dbReference type="Pfam" id="PF00005">
    <property type="entry name" value="ABC_tran"/>
    <property type="match status" value="2"/>
</dbReference>
<evidence type="ECO:0000256" key="10">
    <source>
        <dbReference type="SAM" id="MobiDB-lite"/>
    </source>
</evidence>
<dbReference type="Proteomes" id="UP001301769">
    <property type="component" value="Unassembled WGS sequence"/>
</dbReference>
<comment type="subcellular location">
    <subcellularLocation>
        <location evidence="1">Membrane</location>
        <topology evidence="1">Multi-pass membrane protein</topology>
    </subcellularLocation>
</comment>
<feature type="transmembrane region" description="Helical" evidence="11">
    <location>
        <begin position="407"/>
        <end position="432"/>
    </location>
</feature>
<keyword evidence="9 11" id="KW-0472">Membrane</keyword>
<keyword evidence="7" id="KW-0067">ATP-binding</keyword>
<feature type="transmembrane region" description="Helical" evidence="11">
    <location>
        <begin position="327"/>
        <end position="347"/>
    </location>
</feature>
<dbReference type="GO" id="GO:0016887">
    <property type="term" value="F:ATP hydrolysis activity"/>
    <property type="evidence" value="ECO:0007669"/>
    <property type="project" value="InterPro"/>
</dbReference>
<sequence>MSLSELLTQVKALTKKNLRLLVTRHWLATLLQAVVAPILILALTLNINNFSPTSQKYGFGDTRTIRSIKDSIKDSQRLVFVKPPHLGSDVSEVIQTIASSLRPEQVFIAEDQDTAGSKCPLTWRGVSNCYATITFNDSPQTKGLNKTWNYSLRFDPARSYAGDNVHSDDGTQQIYYLPTQLAVENAITNSTEVPLAYQYTAVSQESVDNANRIAYGTTVITTYVIAFFLSVLPTIYHVVGVITGERESGISHLVDAMGGSPSARVLSYIASFSIVYFPTWLIMGCLYWALLLRESNAAIPIFWQIFSGLAMLNASIFAASFFSRRRISSIFTCVCFMCLAGGAAILINKAVPTPTVIGLSLFFPSTNYIFVTSHMAVFALGLVPVDLGVTRVEPVEKNNPFQYEQTYFVAVWTFWLFLVIQIILYAVLAILVERWYHGISFKNRKLSTTTADANSPAIQTNALGKVYHASWYKRVFERKDGFTALDGVDLVAEKNQILCLLGINGAGKSTTLDLLSGLQSSTRGDMVINAGHSQLGICPQKNVLFDRLTVLEHVKFWSEIKGERADIGVLNSLIEGCDLSMKTHSRASTLSGGQKRKLQLACMFAGGTTVCLMDEVTTGLDPISRRTIWNIILAERSKRSMVFTTHFLDEGEVLADHIIILSKGRIKCQGTGTELKNRFGGGYRVHVPKEAYIAGIEAPRTVHQDRIVYRTPDSKSAAALVAQMEAAGCYEAQMAGPTIEDVFLGVAEEDVTVSADAASSEAAKMASIAQLSPGKHTSFGKQLKALLKKRLRVLPRYWASTFLALALPIACIPGMSELIGLKFMRPNCNASGVDVYPSPIEIWAQNYDGYVSGSGGMDIPFGPASANETLYKVMQDYPIAQNSFDMSLYDEYFHIIPEGFGEFQQAIRDSVAANEYKMGGVWVGGKGQPPTFAFQASGGALFQTMALVNLYTSVTRQVKIALSLESVFTTGLVGDVSGGFIYIIYAALLMVVYPAFFALYPAFEKTSNVRALQYSNGVRPLPLWTSYFLFDLIFVLLVSVAYTATISVQFPYWWGVPYMFPVCLLFGITGIFVAYIISSKASSQLSSFLWTLAFNFLGYLVMALATILPMLFSDAFVAERNNDIVSYVLGLVFPIGNIFRAMAAGLNQNRIACRDDGSEVQPGSWFGYGLPITYLLIQVIVLGALLVWMDSDLTFSLIFSRAKHDGPGTSDGGPGRSSSSSSMELATRRPSASHATPAVDNSTSSNLVSKEAMRVTASQSKDLLRIVHISKSFDGKTYALDDVSLGLGEGEILALLGPNGAGKTTLVNLIRGELAPEKGGDIYLRDINTQLHPREAQKSIGVCPQFDALDLLTVKQHLEFYAAIKGLEDVKGNVDTLMTRIGLSEFSNRLASKLSGGNKRKLSLAIALMGNPDVLILDEPSSSMDAAAKRRMWKLLEEVAAPGRSLLLTTHSMEEADHLATRAAILNQKLLAIGTTQQLRREYSNLYHVQLVLKTAPHSGVEEMGRVEDWVRSTFGGANVKFEGASLGGQVKFMVPVGRFDSSSEGQGEEVTTDKKGRGVGHVIELLEANRDALGLQDYSVGAPTLERVFLSVVKDSAVEEDGDPGRLRKRRWGIC</sequence>
<dbReference type="InterPro" id="IPR013525">
    <property type="entry name" value="ABC2_TM"/>
</dbReference>
<dbReference type="GO" id="GO:0140359">
    <property type="term" value="F:ABC-type transporter activity"/>
    <property type="evidence" value="ECO:0007669"/>
    <property type="project" value="InterPro"/>
</dbReference>
<evidence type="ECO:0000256" key="9">
    <source>
        <dbReference type="ARBA" id="ARBA00023136"/>
    </source>
</evidence>
<evidence type="ECO:0000256" key="1">
    <source>
        <dbReference type="ARBA" id="ARBA00004141"/>
    </source>
</evidence>
<dbReference type="GO" id="GO:0016020">
    <property type="term" value="C:membrane"/>
    <property type="evidence" value="ECO:0007669"/>
    <property type="project" value="UniProtKB-SubCell"/>
</dbReference>
<evidence type="ECO:0000313" key="13">
    <source>
        <dbReference type="EMBL" id="KAK4220266.1"/>
    </source>
</evidence>
<gene>
    <name evidence="13" type="ORF">QBC37DRAFT_367279</name>
</gene>
<evidence type="ECO:0000259" key="12">
    <source>
        <dbReference type="PROSITE" id="PS50893"/>
    </source>
</evidence>
<name>A0AAN7BC05_9PEZI</name>
<organism evidence="13 14">
    <name type="scientific">Rhypophila decipiens</name>
    <dbReference type="NCBI Taxonomy" id="261697"/>
    <lineage>
        <taxon>Eukaryota</taxon>
        <taxon>Fungi</taxon>
        <taxon>Dikarya</taxon>
        <taxon>Ascomycota</taxon>
        <taxon>Pezizomycotina</taxon>
        <taxon>Sordariomycetes</taxon>
        <taxon>Sordariomycetidae</taxon>
        <taxon>Sordariales</taxon>
        <taxon>Naviculisporaceae</taxon>
        <taxon>Rhypophila</taxon>
    </lineage>
</organism>
<reference evidence="13" key="1">
    <citation type="journal article" date="2023" name="Mol. Phylogenet. Evol.">
        <title>Genome-scale phylogeny and comparative genomics of the fungal order Sordariales.</title>
        <authorList>
            <person name="Hensen N."/>
            <person name="Bonometti L."/>
            <person name="Westerberg I."/>
            <person name="Brannstrom I.O."/>
            <person name="Guillou S."/>
            <person name="Cros-Aarteil S."/>
            <person name="Calhoun S."/>
            <person name="Haridas S."/>
            <person name="Kuo A."/>
            <person name="Mondo S."/>
            <person name="Pangilinan J."/>
            <person name="Riley R."/>
            <person name="LaButti K."/>
            <person name="Andreopoulos B."/>
            <person name="Lipzen A."/>
            <person name="Chen C."/>
            <person name="Yan M."/>
            <person name="Daum C."/>
            <person name="Ng V."/>
            <person name="Clum A."/>
            <person name="Steindorff A."/>
            <person name="Ohm R.A."/>
            <person name="Martin F."/>
            <person name="Silar P."/>
            <person name="Natvig D.O."/>
            <person name="Lalanne C."/>
            <person name="Gautier V."/>
            <person name="Ament-Velasquez S.L."/>
            <person name="Kruys A."/>
            <person name="Hutchinson M.I."/>
            <person name="Powell A.J."/>
            <person name="Barry K."/>
            <person name="Miller A.N."/>
            <person name="Grigoriev I.V."/>
            <person name="Debuchy R."/>
            <person name="Gladieux P."/>
            <person name="Hiltunen Thoren M."/>
            <person name="Johannesson H."/>
        </authorList>
    </citation>
    <scope>NUCLEOTIDE SEQUENCE</scope>
    <source>
        <strain evidence="13">PSN293</strain>
    </source>
</reference>
<dbReference type="InterPro" id="IPR003439">
    <property type="entry name" value="ABC_transporter-like_ATP-bd"/>
</dbReference>
<dbReference type="GO" id="GO:0005524">
    <property type="term" value="F:ATP binding"/>
    <property type="evidence" value="ECO:0007669"/>
    <property type="project" value="UniProtKB-KW"/>
</dbReference>
<dbReference type="SMART" id="SM00382">
    <property type="entry name" value="AAA"/>
    <property type="match status" value="2"/>
</dbReference>
<dbReference type="EMBL" id="MU858045">
    <property type="protein sequence ID" value="KAK4220266.1"/>
    <property type="molecule type" value="Genomic_DNA"/>
</dbReference>
<protein>
    <submittedName>
        <fullName evidence="13">ABC transporter</fullName>
    </submittedName>
</protein>
<evidence type="ECO:0000256" key="2">
    <source>
        <dbReference type="ARBA" id="ARBA00008869"/>
    </source>
</evidence>
<feature type="transmembrane region" description="Helical" evidence="11">
    <location>
        <begin position="1089"/>
        <end position="1112"/>
    </location>
</feature>
<feature type="transmembrane region" description="Helical" evidence="11">
    <location>
        <begin position="265"/>
        <end position="289"/>
    </location>
</feature>
<dbReference type="PANTHER" id="PTHR19229:SF36">
    <property type="entry name" value="ATP-BINDING CASSETTE SUB-FAMILY A MEMBER 2"/>
    <property type="match status" value="1"/>
</dbReference>
<dbReference type="GO" id="GO:0005319">
    <property type="term" value="F:lipid transporter activity"/>
    <property type="evidence" value="ECO:0007669"/>
    <property type="project" value="TreeGrafter"/>
</dbReference>
<dbReference type="InterPro" id="IPR026082">
    <property type="entry name" value="ABCA"/>
</dbReference>
<feature type="transmembrane region" description="Helical" evidence="11">
    <location>
        <begin position="1058"/>
        <end position="1077"/>
    </location>
</feature>
<evidence type="ECO:0000256" key="6">
    <source>
        <dbReference type="ARBA" id="ARBA00022741"/>
    </source>
</evidence>